<dbReference type="AlphaFoldDB" id="A0A0C2FYX5"/>
<dbReference type="PANTHER" id="PTHR24376:SF235">
    <property type="entry name" value="C2H2-TYPE DOMAIN-CONTAINING PROTEIN"/>
    <property type="match status" value="1"/>
</dbReference>
<keyword evidence="11" id="KW-1185">Reference proteome</keyword>
<feature type="domain" description="C2H2-type" evidence="9">
    <location>
        <begin position="364"/>
        <end position="392"/>
    </location>
</feature>
<dbReference type="GO" id="GO:0005634">
    <property type="term" value="C:nucleus"/>
    <property type="evidence" value="ECO:0007669"/>
    <property type="project" value="UniProtKB-SubCell"/>
</dbReference>
<evidence type="ECO:0000313" key="11">
    <source>
        <dbReference type="Proteomes" id="UP000054047"/>
    </source>
</evidence>
<dbReference type="SUPFAM" id="SSF57667">
    <property type="entry name" value="beta-beta-alpha zinc fingers"/>
    <property type="match status" value="2"/>
</dbReference>
<keyword evidence="5" id="KW-0862">Zinc</keyword>
<dbReference type="EMBL" id="KN740293">
    <property type="protein sequence ID" value="KIH53825.1"/>
    <property type="molecule type" value="Genomic_DNA"/>
</dbReference>
<feature type="coiled-coil region" evidence="8">
    <location>
        <begin position="63"/>
        <end position="145"/>
    </location>
</feature>
<feature type="domain" description="C2H2-type" evidence="9">
    <location>
        <begin position="393"/>
        <end position="421"/>
    </location>
</feature>
<dbReference type="PROSITE" id="PS00028">
    <property type="entry name" value="ZINC_FINGER_C2H2_1"/>
    <property type="match status" value="5"/>
</dbReference>
<sequence length="447" mass="52254">MVLHRFASGWTYQNGLFAELDYQGPSTSASNADGIPIEHCGSETTEYQQDDYDPTYKYYYMMEDSHEDVLKKLEEELLREEVEEQTKAEEAEKRMLELEKGAEEFVHIRELKNKRDRHTKMSEEKRAEKERIVQLRKELAMANREREIFCCFVCSRVFGDEETMREHVAEKHLANKKEYYLKCSKCYQRFNKKQHLQRHELTHRNTSYTCKVCRREFRGVISLKIHMSSDHSMSLEGVHINKEFACKCGRKFGVVEELKRHRYYCEARESIAEKRRKAREELDALSTISPAQSASSYSESTSAASIGSASGRPVKDKSCPFCFLVCASMQSRRRHIERKHPDKLGEEEVDQHSYVKVQTPALPFACELCAKTFASHASLSTHKKRIHENRNDHECRICGRRYPLPSELKKHIKRVHEKNITYHCICENEFKLGVGYSGVGLRRSIIR</sequence>
<organism evidence="10 11">
    <name type="scientific">Ancylostoma duodenale</name>
    <dbReference type="NCBI Taxonomy" id="51022"/>
    <lineage>
        <taxon>Eukaryota</taxon>
        <taxon>Metazoa</taxon>
        <taxon>Ecdysozoa</taxon>
        <taxon>Nematoda</taxon>
        <taxon>Chromadorea</taxon>
        <taxon>Rhabditida</taxon>
        <taxon>Rhabditina</taxon>
        <taxon>Rhabditomorpha</taxon>
        <taxon>Strongyloidea</taxon>
        <taxon>Ancylostomatidae</taxon>
        <taxon>Ancylostomatinae</taxon>
        <taxon>Ancylostoma</taxon>
    </lineage>
</organism>
<evidence type="ECO:0000256" key="4">
    <source>
        <dbReference type="ARBA" id="ARBA00022771"/>
    </source>
</evidence>
<dbReference type="PROSITE" id="PS50157">
    <property type="entry name" value="ZINC_FINGER_C2H2_2"/>
    <property type="match status" value="5"/>
</dbReference>
<keyword evidence="4 7" id="KW-0863">Zinc-finger</keyword>
<dbReference type="GO" id="GO:0008270">
    <property type="term" value="F:zinc ion binding"/>
    <property type="evidence" value="ECO:0007669"/>
    <property type="project" value="UniProtKB-KW"/>
</dbReference>
<dbReference type="Gene3D" id="3.30.160.60">
    <property type="entry name" value="Classic Zinc Finger"/>
    <property type="match status" value="4"/>
</dbReference>
<reference evidence="10 11" key="1">
    <citation type="submission" date="2013-12" db="EMBL/GenBank/DDBJ databases">
        <title>Draft genome of the parsitic nematode Ancylostoma duodenale.</title>
        <authorList>
            <person name="Mitreva M."/>
        </authorList>
    </citation>
    <scope>NUCLEOTIDE SEQUENCE [LARGE SCALE GENOMIC DNA]</scope>
    <source>
        <strain evidence="10 11">Zhejiang</strain>
    </source>
</reference>
<dbReference type="InterPro" id="IPR036236">
    <property type="entry name" value="Znf_C2H2_sf"/>
</dbReference>
<evidence type="ECO:0000256" key="6">
    <source>
        <dbReference type="ARBA" id="ARBA00023242"/>
    </source>
</evidence>
<protein>
    <submittedName>
        <fullName evidence="10">Zinc finger, C2H2 type</fullName>
    </submittedName>
</protein>
<dbReference type="Pfam" id="PF00096">
    <property type="entry name" value="zf-C2H2"/>
    <property type="match status" value="1"/>
</dbReference>
<dbReference type="GO" id="GO:0000978">
    <property type="term" value="F:RNA polymerase II cis-regulatory region sequence-specific DNA binding"/>
    <property type="evidence" value="ECO:0007669"/>
    <property type="project" value="TreeGrafter"/>
</dbReference>
<keyword evidence="3" id="KW-0677">Repeat</keyword>
<keyword evidence="6" id="KW-0539">Nucleus</keyword>
<evidence type="ECO:0000256" key="3">
    <source>
        <dbReference type="ARBA" id="ARBA00022737"/>
    </source>
</evidence>
<evidence type="ECO:0000256" key="5">
    <source>
        <dbReference type="ARBA" id="ARBA00022833"/>
    </source>
</evidence>
<dbReference type="SMART" id="SM00355">
    <property type="entry name" value="ZnF_C2H2"/>
    <property type="match status" value="6"/>
</dbReference>
<feature type="domain" description="C2H2-type" evidence="9">
    <location>
        <begin position="208"/>
        <end position="236"/>
    </location>
</feature>
<evidence type="ECO:0000259" key="9">
    <source>
        <dbReference type="PROSITE" id="PS50157"/>
    </source>
</evidence>
<evidence type="ECO:0000256" key="7">
    <source>
        <dbReference type="PROSITE-ProRule" id="PRU00042"/>
    </source>
</evidence>
<feature type="domain" description="C2H2-type" evidence="9">
    <location>
        <begin position="149"/>
        <end position="177"/>
    </location>
</feature>
<dbReference type="InterPro" id="IPR013087">
    <property type="entry name" value="Znf_C2H2_type"/>
</dbReference>
<accession>A0A0C2FYX5</accession>
<dbReference type="PANTHER" id="PTHR24376">
    <property type="entry name" value="ZINC FINGER PROTEIN"/>
    <property type="match status" value="1"/>
</dbReference>
<evidence type="ECO:0000256" key="2">
    <source>
        <dbReference type="ARBA" id="ARBA00022723"/>
    </source>
</evidence>
<dbReference type="Proteomes" id="UP000054047">
    <property type="component" value="Unassembled WGS sequence"/>
</dbReference>
<dbReference type="GO" id="GO:0001228">
    <property type="term" value="F:DNA-binding transcription activator activity, RNA polymerase II-specific"/>
    <property type="evidence" value="ECO:0007669"/>
    <property type="project" value="TreeGrafter"/>
</dbReference>
<dbReference type="OrthoDB" id="5800876at2759"/>
<gene>
    <name evidence="10" type="ORF">ANCDUO_16034</name>
</gene>
<keyword evidence="8" id="KW-0175">Coiled coil</keyword>
<feature type="domain" description="C2H2-type" evidence="9">
    <location>
        <begin position="181"/>
        <end position="208"/>
    </location>
</feature>
<evidence type="ECO:0000256" key="8">
    <source>
        <dbReference type="SAM" id="Coils"/>
    </source>
</evidence>
<dbReference type="Pfam" id="PF12874">
    <property type="entry name" value="zf-met"/>
    <property type="match status" value="2"/>
</dbReference>
<evidence type="ECO:0000313" key="10">
    <source>
        <dbReference type="EMBL" id="KIH53825.1"/>
    </source>
</evidence>
<evidence type="ECO:0000256" key="1">
    <source>
        <dbReference type="ARBA" id="ARBA00004123"/>
    </source>
</evidence>
<comment type="subcellular location">
    <subcellularLocation>
        <location evidence="1">Nucleus</location>
    </subcellularLocation>
</comment>
<proteinExistence type="predicted"/>
<keyword evidence="2" id="KW-0479">Metal-binding</keyword>
<name>A0A0C2FYX5_9BILA</name>